<proteinExistence type="predicted"/>
<dbReference type="EMBL" id="JAWDGP010006142">
    <property type="protein sequence ID" value="KAK3746466.1"/>
    <property type="molecule type" value="Genomic_DNA"/>
</dbReference>
<name>A0AAE0YHT5_9GAST</name>
<gene>
    <name evidence="1" type="ORF">RRG08_017474</name>
</gene>
<evidence type="ECO:0000313" key="1">
    <source>
        <dbReference type="EMBL" id="KAK3746466.1"/>
    </source>
</evidence>
<protein>
    <submittedName>
        <fullName evidence="1">Uncharacterized protein</fullName>
    </submittedName>
</protein>
<dbReference type="AlphaFoldDB" id="A0AAE0YHT5"/>
<dbReference type="Proteomes" id="UP001283361">
    <property type="component" value="Unassembled WGS sequence"/>
</dbReference>
<sequence length="94" mass="10869">MVSRTKESRIVSTWPHRLVYRSPYSPEFSPHRFVSRAMTGEGTVESPLLSYCQMEALRELVFSEFCYHSEGTSSAYDEVTISLLERKAKSWQIS</sequence>
<keyword evidence="2" id="KW-1185">Reference proteome</keyword>
<accession>A0AAE0YHT5</accession>
<comment type="caution">
    <text evidence="1">The sequence shown here is derived from an EMBL/GenBank/DDBJ whole genome shotgun (WGS) entry which is preliminary data.</text>
</comment>
<organism evidence="1 2">
    <name type="scientific">Elysia crispata</name>
    <name type="common">lettuce slug</name>
    <dbReference type="NCBI Taxonomy" id="231223"/>
    <lineage>
        <taxon>Eukaryota</taxon>
        <taxon>Metazoa</taxon>
        <taxon>Spiralia</taxon>
        <taxon>Lophotrochozoa</taxon>
        <taxon>Mollusca</taxon>
        <taxon>Gastropoda</taxon>
        <taxon>Heterobranchia</taxon>
        <taxon>Euthyneura</taxon>
        <taxon>Panpulmonata</taxon>
        <taxon>Sacoglossa</taxon>
        <taxon>Placobranchoidea</taxon>
        <taxon>Plakobranchidae</taxon>
        <taxon>Elysia</taxon>
    </lineage>
</organism>
<reference evidence="1" key="1">
    <citation type="journal article" date="2023" name="G3 (Bethesda)">
        <title>A reference genome for the long-term kleptoplast-retaining sea slug Elysia crispata morphotype clarki.</title>
        <authorList>
            <person name="Eastman K.E."/>
            <person name="Pendleton A.L."/>
            <person name="Shaikh M.A."/>
            <person name="Suttiyut T."/>
            <person name="Ogas R."/>
            <person name="Tomko P."/>
            <person name="Gavelis G."/>
            <person name="Widhalm J.R."/>
            <person name="Wisecaver J.H."/>
        </authorList>
    </citation>
    <scope>NUCLEOTIDE SEQUENCE</scope>
    <source>
        <strain evidence="1">ECLA1</strain>
    </source>
</reference>
<evidence type="ECO:0000313" key="2">
    <source>
        <dbReference type="Proteomes" id="UP001283361"/>
    </source>
</evidence>